<dbReference type="PANTHER" id="PTHR30176:SF3">
    <property type="entry name" value="FERREDOXIN-TYPE PROTEIN NAPH"/>
    <property type="match status" value="1"/>
</dbReference>
<dbReference type="Pfam" id="PF11614">
    <property type="entry name" value="FixG_C"/>
    <property type="match status" value="1"/>
</dbReference>
<organism evidence="10 11">
    <name type="scientific">Thauera humireducens</name>
    <dbReference type="NCBI Taxonomy" id="1134435"/>
    <lineage>
        <taxon>Bacteria</taxon>
        <taxon>Pseudomonadati</taxon>
        <taxon>Pseudomonadota</taxon>
        <taxon>Betaproteobacteria</taxon>
        <taxon>Rhodocyclales</taxon>
        <taxon>Zoogloeaceae</taxon>
        <taxon>Thauera</taxon>
    </lineage>
</organism>
<proteinExistence type="predicted"/>
<evidence type="ECO:0000256" key="7">
    <source>
        <dbReference type="SAM" id="MobiDB-lite"/>
    </source>
</evidence>
<dbReference type="Proteomes" id="UP000036902">
    <property type="component" value="Chromosome"/>
</dbReference>
<dbReference type="Pfam" id="PF13746">
    <property type="entry name" value="Fer4_18"/>
    <property type="match status" value="1"/>
</dbReference>
<evidence type="ECO:0000259" key="9">
    <source>
        <dbReference type="PROSITE" id="PS51379"/>
    </source>
</evidence>
<keyword evidence="3" id="KW-0479">Metal-binding</keyword>
<evidence type="ECO:0000256" key="1">
    <source>
        <dbReference type="ARBA" id="ARBA00022448"/>
    </source>
</evidence>
<keyword evidence="5" id="KW-0408">Iron</keyword>
<dbReference type="KEGG" id="thu:AC731_000250"/>
<dbReference type="InterPro" id="IPR032879">
    <property type="entry name" value="FixG_C"/>
</dbReference>
<evidence type="ECO:0000256" key="4">
    <source>
        <dbReference type="ARBA" id="ARBA00022982"/>
    </source>
</evidence>
<dbReference type="GO" id="GO:0046872">
    <property type="term" value="F:metal ion binding"/>
    <property type="evidence" value="ECO:0007669"/>
    <property type="project" value="UniProtKB-KW"/>
</dbReference>
<dbReference type="GO" id="GO:0005886">
    <property type="term" value="C:plasma membrane"/>
    <property type="evidence" value="ECO:0007669"/>
    <property type="project" value="TreeGrafter"/>
</dbReference>
<sequence>MNSSTPQPQQAAKPTSPESADTLYESRKKLYVRAVTGVFANWRWALVWITQIIFYGLPWLSWNDRQAFLLHLTERKFYIFGWVFWPQDVFFLAILLIISAYALFFFTAIAGRLWCGYACPQTVYTEIFMWIEQKIEGDHIKRQKLDQAPMNGEKLLRRGTKFVVWGLVALWTGFTFVAYFSPLDELLRSVTTFGFGPWELFWILFYGAFTFLFAGVMREQVCKYMCPYARFQAVMFDPDTLVITYDEERGEPRGTRKKGIDPRTVSKGDCIDCGICVQVCPTGIDIRKGLQYECIGCAACIDACDQVMDKMNYPRGLIRYTTENALKKHWGSKEILAHVLRPRTLIYGTILVAISLAFVWGLATRDPLRVDVIRDRASLAREVEDGQIENVYRLQVMNMTEAPRAFRFEVSGLPGVKIGGEQRVEVAPASTQAVTLQVLVPYDAGKPGSNPIHFQVTAEDDSSLSVREETTFLLPR</sequence>
<accession>A0A140ICP7</accession>
<feature type="compositionally biased region" description="Polar residues" evidence="7">
    <location>
        <begin position="1"/>
        <end position="19"/>
    </location>
</feature>
<dbReference type="PROSITE" id="PS00198">
    <property type="entry name" value="4FE4S_FER_1"/>
    <property type="match status" value="1"/>
</dbReference>
<keyword evidence="8" id="KW-1133">Transmembrane helix</keyword>
<keyword evidence="2" id="KW-0004">4Fe-4S</keyword>
<feature type="transmembrane region" description="Helical" evidence="8">
    <location>
        <begin position="345"/>
        <end position="363"/>
    </location>
</feature>
<evidence type="ECO:0000256" key="6">
    <source>
        <dbReference type="ARBA" id="ARBA00023014"/>
    </source>
</evidence>
<keyword evidence="8" id="KW-0812">Transmembrane</keyword>
<dbReference type="Gene3D" id="3.30.70.20">
    <property type="match status" value="1"/>
</dbReference>
<feature type="transmembrane region" description="Helical" evidence="8">
    <location>
        <begin position="30"/>
        <end position="57"/>
    </location>
</feature>
<dbReference type="RefSeq" id="WP_048708585.1">
    <property type="nucleotide sequence ID" value="NZ_CP014646.1"/>
</dbReference>
<dbReference type="STRING" id="1134435.AC731_000250"/>
<feature type="domain" description="4Fe-4S ferredoxin-type" evidence="9">
    <location>
        <begin position="261"/>
        <end position="289"/>
    </location>
</feature>
<feature type="transmembrane region" description="Helical" evidence="8">
    <location>
        <begin position="162"/>
        <end position="180"/>
    </location>
</feature>
<name>A0A140ICP7_9RHOO</name>
<dbReference type="GO" id="GO:0051539">
    <property type="term" value="F:4 iron, 4 sulfur cluster binding"/>
    <property type="evidence" value="ECO:0007669"/>
    <property type="project" value="UniProtKB-KW"/>
</dbReference>
<evidence type="ECO:0000313" key="11">
    <source>
        <dbReference type="Proteomes" id="UP000036902"/>
    </source>
</evidence>
<evidence type="ECO:0000256" key="8">
    <source>
        <dbReference type="SAM" id="Phobius"/>
    </source>
</evidence>
<dbReference type="PROSITE" id="PS51379">
    <property type="entry name" value="4FE4S_FER_2"/>
    <property type="match status" value="1"/>
</dbReference>
<keyword evidence="8" id="KW-0472">Membrane</keyword>
<dbReference type="Gene3D" id="2.60.40.10">
    <property type="entry name" value="Immunoglobulins"/>
    <property type="match status" value="1"/>
</dbReference>
<evidence type="ECO:0000256" key="5">
    <source>
        <dbReference type="ARBA" id="ARBA00023004"/>
    </source>
</evidence>
<dbReference type="InterPro" id="IPR051684">
    <property type="entry name" value="Electron_Trans/Redox"/>
</dbReference>
<evidence type="ECO:0000256" key="2">
    <source>
        <dbReference type="ARBA" id="ARBA00022485"/>
    </source>
</evidence>
<dbReference type="InterPro" id="IPR014116">
    <property type="entry name" value="Cyt_c_oxidase_cbb3_FixG"/>
</dbReference>
<dbReference type="SUPFAM" id="SSF54862">
    <property type="entry name" value="4Fe-4S ferredoxins"/>
    <property type="match status" value="1"/>
</dbReference>
<keyword evidence="6" id="KW-0411">Iron-sulfur</keyword>
<feature type="transmembrane region" description="Helical" evidence="8">
    <location>
        <begin position="77"/>
        <end position="104"/>
    </location>
</feature>
<dbReference type="NCBIfam" id="TIGR02745">
    <property type="entry name" value="ccoG_rdxA_fixG"/>
    <property type="match status" value="1"/>
</dbReference>
<dbReference type="AlphaFoldDB" id="A0A140ICP7"/>
<keyword evidence="4" id="KW-0249">Electron transport</keyword>
<dbReference type="Pfam" id="PF12801">
    <property type="entry name" value="Fer4_5"/>
    <property type="match status" value="1"/>
</dbReference>
<evidence type="ECO:0000313" key="10">
    <source>
        <dbReference type="EMBL" id="AMO35522.1"/>
    </source>
</evidence>
<dbReference type="InterPro" id="IPR013783">
    <property type="entry name" value="Ig-like_fold"/>
</dbReference>
<dbReference type="PANTHER" id="PTHR30176">
    <property type="entry name" value="FERREDOXIN-TYPE PROTEIN NAPH"/>
    <property type="match status" value="1"/>
</dbReference>
<dbReference type="InterPro" id="IPR017900">
    <property type="entry name" value="4Fe4S_Fe_S_CS"/>
</dbReference>
<dbReference type="EMBL" id="CP014646">
    <property type="protein sequence ID" value="AMO35522.1"/>
    <property type="molecule type" value="Genomic_DNA"/>
</dbReference>
<keyword evidence="1" id="KW-0813">Transport</keyword>
<feature type="transmembrane region" description="Helical" evidence="8">
    <location>
        <begin position="200"/>
        <end position="217"/>
    </location>
</feature>
<keyword evidence="11" id="KW-1185">Reference proteome</keyword>
<evidence type="ECO:0000256" key="3">
    <source>
        <dbReference type="ARBA" id="ARBA00022723"/>
    </source>
</evidence>
<reference evidence="11" key="1">
    <citation type="submission" date="2016-03" db="EMBL/GenBank/DDBJ databases">
        <authorList>
            <person name="Ma C."/>
            <person name="Zhou S."/>
            <person name="Yang G."/>
        </authorList>
    </citation>
    <scope>NUCLEOTIDE SEQUENCE [LARGE SCALE GENOMIC DNA]</scope>
    <source>
        <strain evidence="11">SgZ-1</strain>
    </source>
</reference>
<feature type="region of interest" description="Disordered" evidence="7">
    <location>
        <begin position="1"/>
        <end position="20"/>
    </location>
</feature>
<gene>
    <name evidence="10" type="ORF">AC731_000250</name>
</gene>
<protein>
    <submittedName>
        <fullName evidence="10">Cytochrome c oxidase accessory protein CcoG</fullName>
    </submittedName>
</protein>
<dbReference type="InterPro" id="IPR017896">
    <property type="entry name" value="4Fe4S_Fe-S-bd"/>
</dbReference>